<comment type="subunit">
    <text evidence="2">Monomer. Binds 30S ribosomal subunits, but not 50S ribosomal subunits or 70S ribosomes.</text>
</comment>
<evidence type="ECO:0000256" key="2">
    <source>
        <dbReference type="HAMAP-Rule" id="MF_00003"/>
    </source>
</evidence>
<reference evidence="3 4" key="1">
    <citation type="journal article" date="2011" name="Front. Microbiol.">
        <title>Genomic signatures of strain selection and enhancement in Bacillus atrophaeus var. globigii, a historical biowarfare simulant.</title>
        <authorList>
            <person name="Gibbons H.S."/>
            <person name="Broomall S.M."/>
            <person name="McNew L.A."/>
            <person name="Daligault H."/>
            <person name="Chapman C."/>
            <person name="Bruce D."/>
            <person name="Karavis M."/>
            <person name="Krepps M."/>
            <person name="McGregor P.A."/>
            <person name="Hong C."/>
            <person name="Park K.H."/>
            <person name="Akmal A."/>
            <person name="Feldman A."/>
            <person name="Lin J.S."/>
            <person name="Chang W.E."/>
            <person name="Higgs B.W."/>
            <person name="Demirev P."/>
            <person name="Lindquist J."/>
            <person name="Liem A."/>
            <person name="Fochler E."/>
            <person name="Read T.D."/>
            <person name="Tapia R."/>
            <person name="Johnson S."/>
            <person name="Bishop-Lilly K.A."/>
            <person name="Detter C."/>
            <person name="Han C."/>
            <person name="Sozhamannan S."/>
            <person name="Rosenzweig C.N."/>
            <person name="Skowronski E.W."/>
        </authorList>
    </citation>
    <scope>NUCLEOTIDE SEQUENCE [LARGE SCALE GENOMIC DNA]</scope>
    <source>
        <strain evidence="3 4">GYP-17</strain>
    </source>
</reference>
<dbReference type="InterPro" id="IPR000238">
    <property type="entry name" value="RbfA"/>
</dbReference>
<sequence>MKKEFSRTDRFSQQMQREIAMILQREIKDPRVVMPTVSDVEVSKDLAYAKVFVTFLQDDEEQVKVALKVLNEASGYIRSLLGKRIKSRITPDLRFVHDVSLLEGIRMAKLVREARERDESKQDESNNKE</sequence>
<dbReference type="SUPFAM" id="SSF89919">
    <property type="entry name" value="Ribosome-binding factor A, RbfA"/>
    <property type="match status" value="1"/>
</dbReference>
<dbReference type="GO" id="GO:0005829">
    <property type="term" value="C:cytosol"/>
    <property type="evidence" value="ECO:0007669"/>
    <property type="project" value="TreeGrafter"/>
</dbReference>
<dbReference type="EMBL" id="PIPM01000008">
    <property type="protein sequence ID" value="RUO31398.1"/>
    <property type="molecule type" value="Genomic_DNA"/>
</dbReference>
<dbReference type="GO" id="GO:0030490">
    <property type="term" value="P:maturation of SSU-rRNA"/>
    <property type="evidence" value="ECO:0007669"/>
    <property type="project" value="UniProtKB-UniRule"/>
</dbReference>
<comment type="function">
    <text evidence="2">One of several proteins that assist in the late maturation steps of the functional core of the 30S ribosomal subunit. Associates with free 30S ribosomal subunits (but not with 30S subunits that are part of 70S ribosomes or polysomes). Required for efficient processing of 16S rRNA. May interact with the 5'-terminal helix region of 16S rRNA.</text>
</comment>
<dbReference type="GO" id="GO:0043024">
    <property type="term" value="F:ribosomal small subunit binding"/>
    <property type="evidence" value="ECO:0007669"/>
    <property type="project" value="TreeGrafter"/>
</dbReference>
<dbReference type="AlphaFoldDB" id="A0A432WF13"/>
<comment type="similarity">
    <text evidence="2">Belongs to the RbfA family.</text>
</comment>
<dbReference type="Proteomes" id="UP000288405">
    <property type="component" value="Unassembled WGS sequence"/>
</dbReference>
<dbReference type="RefSeq" id="WP_126777217.1">
    <property type="nucleotide sequence ID" value="NZ_PIPM01000008.1"/>
</dbReference>
<dbReference type="InterPro" id="IPR015946">
    <property type="entry name" value="KH_dom-like_a/b"/>
</dbReference>
<evidence type="ECO:0000256" key="1">
    <source>
        <dbReference type="ARBA" id="ARBA00022517"/>
    </source>
</evidence>
<proteinExistence type="inferred from homology"/>
<name>A0A432WF13_9GAMM</name>
<gene>
    <name evidence="2 3" type="primary">rbfA</name>
    <name evidence="3" type="ORF">CWE11_08660</name>
</gene>
<dbReference type="PANTHER" id="PTHR33515">
    <property type="entry name" value="RIBOSOME-BINDING FACTOR A, CHLOROPLASTIC-RELATED"/>
    <property type="match status" value="1"/>
</dbReference>
<evidence type="ECO:0000313" key="3">
    <source>
        <dbReference type="EMBL" id="RUO31398.1"/>
    </source>
</evidence>
<dbReference type="NCBIfam" id="TIGR00082">
    <property type="entry name" value="rbfA"/>
    <property type="match status" value="1"/>
</dbReference>
<dbReference type="OrthoDB" id="307788at2"/>
<dbReference type="Gene3D" id="3.30.300.20">
    <property type="match status" value="1"/>
</dbReference>
<comment type="caution">
    <text evidence="3">The sequence shown here is derived from an EMBL/GenBank/DDBJ whole genome shotgun (WGS) entry which is preliminary data.</text>
</comment>
<keyword evidence="1 2" id="KW-0690">Ribosome biogenesis</keyword>
<accession>A0A432WF13</accession>
<dbReference type="HAMAP" id="MF_00003">
    <property type="entry name" value="RbfA"/>
    <property type="match status" value="1"/>
</dbReference>
<protein>
    <recommendedName>
        <fullName evidence="2">Ribosome-binding factor A</fullName>
    </recommendedName>
</protein>
<dbReference type="PANTHER" id="PTHR33515:SF1">
    <property type="entry name" value="RIBOSOME-BINDING FACTOR A, CHLOROPLASTIC-RELATED"/>
    <property type="match status" value="1"/>
</dbReference>
<keyword evidence="4" id="KW-1185">Reference proteome</keyword>
<dbReference type="InterPro" id="IPR023799">
    <property type="entry name" value="RbfA_dom_sf"/>
</dbReference>
<evidence type="ECO:0000313" key="4">
    <source>
        <dbReference type="Proteomes" id="UP000288405"/>
    </source>
</evidence>
<comment type="subcellular location">
    <subcellularLocation>
        <location evidence="2">Cytoplasm</location>
    </subcellularLocation>
</comment>
<dbReference type="Pfam" id="PF02033">
    <property type="entry name" value="RBFA"/>
    <property type="match status" value="1"/>
</dbReference>
<keyword evidence="2" id="KW-0963">Cytoplasm</keyword>
<organism evidence="3 4">
    <name type="scientific">Aliidiomarina sanyensis</name>
    <dbReference type="NCBI Taxonomy" id="1249555"/>
    <lineage>
        <taxon>Bacteria</taxon>
        <taxon>Pseudomonadati</taxon>
        <taxon>Pseudomonadota</taxon>
        <taxon>Gammaproteobacteria</taxon>
        <taxon>Alteromonadales</taxon>
        <taxon>Idiomarinaceae</taxon>
        <taxon>Aliidiomarina</taxon>
    </lineage>
</organism>